<evidence type="ECO:0000259" key="1">
    <source>
        <dbReference type="PROSITE" id="PS50011"/>
    </source>
</evidence>
<feature type="non-terminal residue" evidence="2">
    <location>
        <position position="96"/>
    </location>
</feature>
<gene>
    <name evidence="2" type="ORF">B0F90DRAFT_1613413</name>
</gene>
<dbReference type="InterPro" id="IPR000719">
    <property type="entry name" value="Prot_kinase_dom"/>
</dbReference>
<evidence type="ECO:0000313" key="2">
    <source>
        <dbReference type="EMBL" id="KAI0292239.1"/>
    </source>
</evidence>
<organism evidence="2 3">
    <name type="scientific">Multifurca ochricompacta</name>
    <dbReference type="NCBI Taxonomy" id="376703"/>
    <lineage>
        <taxon>Eukaryota</taxon>
        <taxon>Fungi</taxon>
        <taxon>Dikarya</taxon>
        <taxon>Basidiomycota</taxon>
        <taxon>Agaricomycotina</taxon>
        <taxon>Agaricomycetes</taxon>
        <taxon>Russulales</taxon>
        <taxon>Russulaceae</taxon>
        <taxon>Multifurca</taxon>
    </lineage>
</organism>
<evidence type="ECO:0000313" key="3">
    <source>
        <dbReference type="Proteomes" id="UP001203297"/>
    </source>
</evidence>
<dbReference type="Gene3D" id="1.10.510.10">
    <property type="entry name" value="Transferase(Phosphotransferase) domain 1"/>
    <property type="match status" value="1"/>
</dbReference>
<accession>A0AAD4LW01</accession>
<feature type="domain" description="Protein kinase" evidence="1">
    <location>
        <begin position="1"/>
        <end position="96"/>
    </location>
</feature>
<reference evidence="2" key="1">
    <citation type="journal article" date="2022" name="New Phytol.">
        <title>Evolutionary transition to the ectomycorrhizal habit in the genomes of a hyperdiverse lineage of mushroom-forming fungi.</title>
        <authorList>
            <person name="Looney B."/>
            <person name="Miyauchi S."/>
            <person name="Morin E."/>
            <person name="Drula E."/>
            <person name="Courty P.E."/>
            <person name="Kohler A."/>
            <person name="Kuo A."/>
            <person name="LaButti K."/>
            <person name="Pangilinan J."/>
            <person name="Lipzen A."/>
            <person name="Riley R."/>
            <person name="Andreopoulos W."/>
            <person name="He G."/>
            <person name="Johnson J."/>
            <person name="Nolan M."/>
            <person name="Tritt A."/>
            <person name="Barry K.W."/>
            <person name="Grigoriev I.V."/>
            <person name="Nagy L.G."/>
            <person name="Hibbett D."/>
            <person name="Henrissat B."/>
            <person name="Matheny P.B."/>
            <person name="Labbe J."/>
            <person name="Martin F.M."/>
        </authorList>
    </citation>
    <scope>NUCLEOTIDE SEQUENCE</scope>
    <source>
        <strain evidence="2">BPL690</strain>
    </source>
</reference>
<dbReference type="AlphaFoldDB" id="A0AAD4LW01"/>
<dbReference type="Pfam" id="PF00069">
    <property type="entry name" value="Pkinase"/>
    <property type="match status" value="1"/>
</dbReference>
<name>A0AAD4LW01_9AGAM</name>
<dbReference type="GO" id="GO:0004672">
    <property type="term" value="F:protein kinase activity"/>
    <property type="evidence" value="ECO:0007669"/>
    <property type="project" value="InterPro"/>
</dbReference>
<feature type="non-terminal residue" evidence="2">
    <location>
        <position position="1"/>
    </location>
</feature>
<dbReference type="InterPro" id="IPR011009">
    <property type="entry name" value="Kinase-like_dom_sf"/>
</dbReference>
<dbReference type="SUPFAM" id="SSF56112">
    <property type="entry name" value="Protein kinase-like (PK-like)"/>
    <property type="match status" value="1"/>
</dbReference>
<sequence>LQTQLLEGVAFCMSTKLLISTWKPGNVVIDSENDRYCPRLSIIDFGLSVFVEDEETMIEGYHGTRTWTAPEVGTYNYPDTKYNPILADRWACRRMV</sequence>
<protein>
    <recommendedName>
        <fullName evidence="1">Protein kinase domain-containing protein</fullName>
    </recommendedName>
</protein>
<dbReference type="EMBL" id="WTXG01000127">
    <property type="protein sequence ID" value="KAI0292239.1"/>
    <property type="molecule type" value="Genomic_DNA"/>
</dbReference>
<dbReference type="GO" id="GO:0005524">
    <property type="term" value="F:ATP binding"/>
    <property type="evidence" value="ECO:0007669"/>
    <property type="project" value="InterPro"/>
</dbReference>
<keyword evidence="3" id="KW-1185">Reference proteome</keyword>
<dbReference type="PROSITE" id="PS50011">
    <property type="entry name" value="PROTEIN_KINASE_DOM"/>
    <property type="match status" value="1"/>
</dbReference>
<dbReference type="Proteomes" id="UP001203297">
    <property type="component" value="Unassembled WGS sequence"/>
</dbReference>
<comment type="caution">
    <text evidence="2">The sequence shown here is derived from an EMBL/GenBank/DDBJ whole genome shotgun (WGS) entry which is preliminary data.</text>
</comment>
<proteinExistence type="predicted"/>